<keyword evidence="3" id="KW-1185">Reference proteome</keyword>
<accession>A0AAQ3SXZ1</accession>
<name>A0AAQ3SXZ1_PASNO</name>
<dbReference type="AlphaFoldDB" id="A0AAQ3SXZ1"/>
<feature type="region of interest" description="Disordered" evidence="1">
    <location>
        <begin position="44"/>
        <end position="93"/>
    </location>
</feature>
<organism evidence="2 3">
    <name type="scientific">Paspalum notatum var. saurae</name>
    <dbReference type="NCBI Taxonomy" id="547442"/>
    <lineage>
        <taxon>Eukaryota</taxon>
        <taxon>Viridiplantae</taxon>
        <taxon>Streptophyta</taxon>
        <taxon>Embryophyta</taxon>
        <taxon>Tracheophyta</taxon>
        <taxon>Spermatophyta</taxon>
        <taxon>Magnoliopsida</taxon>
        <taxon>Liliopsida</taxon>
        <taxon>Poales</taxon>
        <taxon>Poaceae</taxon>
        <taxon>PACMAD clade</taxon>
        <taxon>Panicoideae</taxon>
        <taxon>Andropogonodae</taxon>
        <taxon>Paspaleae</taxon>
        <taxon>Paspalinae</taxon>
        <taxon>Paspalum</taxon>
    </lineage>
</organism>
<evidence type="ECO:0000313" key="3">
    <source>
        <dbReference type="Proteomes" id="UP001341281"/>
    </source>
</evidence>
<sequence>MEPPVEDAAALDSWETARRRHGAYHEQAHPLRTPRLLIARPRQRPGHHLAAATAHVVGARDTRRHRTGHGVDPARAGPDVARGGGRGDHGDRG</sequence>
<dbReference type="Proteomes" id="UP001341281">
    <property type="component" value="Chromosome 03"/>
</dbReference>
<proteinExistence type="predicted"/>
<protein>
    <submittedName>
        <fullName evidence="2">Uncharacterized protein</fullName>
    </submittedName>
</protein>
<dbReference type="EMBL" id="CP144747">
    <property type="protein sequence ID" value="WVZ62985.1"/>
    <property type="molecule type" value="Genomic_DNA"/>
</dbReference>
<evidence type="ECO:0000256" key="1">
    <source>
        <dbReference type="SAM" id="MobiDB-lite"/>
    </source>
</evidence>
<gene>
    <name evidence="2" type="ORF">U9M48_012670</name>
</gene>
<reference evidence="2 3" key="1">
    <citation type="submission" date="2024-02" db="EMBL/GenBank/DDBJ databases">
        <title>High-quality chromosome-scale genome assembly of Pensacola bahiagrass (Paspalum notatum Flugge var. saurae).</title>
        <authorList>
            <person name="Vega J.M."/>
            <person name="Podio M."/>
            <person name="Orjuela J."/>
            <person name="Siena L.A."/>
            <person name="Pessino S.C."/>
            <person name="Combes M.C."/>
            <person name="Mariac C."/>
            <person name="Albertini E."/>
            <person name="Pupilli F."/>
            <person name="Ortiz J.P.A."/>
            <person name="Leblanc O."/>
        </authorList>
    </citation>
    <scope>NUCLEOTIDE SEQUENCE [LARGE SCALE GENOMIC DNA]</scope>
    <source>
        <strain evidence="2">R1</strain>
        <tissue evidence="2">Leaf</tissue>
    </source>
</reference>
<evidence type="ECO:0000313" key="2">
    <source>
        <dbReference type="EMBL" id="WVZ62985.1"/>
    </source>
</evidence>